<comment type="pathway">
    <text evidence="2">Cofactor biosynthesis; tetrahydrobiopterin biosynthesis; tetrahydrobiopterin from 7,8-dihydroneopterin triphosphate: step 1/3.</text>
</comment>
<comment type="similarity">
    <text evidence="3">Belongs to the PTPS family.</text>
</comment>
<keyword evidence="6" id="KW-0479">Metal-binding</keyword>
<evidence type="ECO:0000256" key="6">
    <source>
        <dbReference type="ARBA" id="ARBA00022723"/>
    </source>
</evidence>
<evidence type="ECO:0000256" key="3">
    <source>
        <dbReference type="ARBA" id="ARBA00009164"/>
    </source>
</evidence>
<keyword evidence="8" id="KW-0783">Tetrahydrobiopterin biosynthesis</keyword>
<comment type="function">
    <text evidence="10">Involved in the biosynthesis of tetrahydrobiopterin, an essential cofactor of aromatic amino acid hydroxylases. Catalyzes the transformation of 7,8-dihydroneopterin triphosphate into 6-pyruvoyl tetrahydropterin.</text>
</comment>
<dbReference type="PANTHER" id="PTHR12589">
    <property type="entry name" value="PYRUVOYL TETRAHYDROBIOPTERIN SYNTHASE"/>
    <property type="match status" value="1"/>
</dbReference>
<evidence type="ECO:0000256" key="2">
    <source>
        <dbReference type="ARBA" id="ARBA00005126"/>
    </source>
</evidence>
<accession>M3Z840</accession>
<dbReference type="eggNOG" id="KOG4105">
    <property type="taxonomic scope" value="Eukaryota"/>
</dbReference>
<reference evidence="11" key="1">
    <citation type="submission" date="2024-06" db="UniProtKB">
        <authorList>
            <consortium name="Ensembl"/>
        </authorList>
    </citation>
    <scope>IDENTIFICATION</scope>
</reference>
<dbReference type="SUPFAM" id="SSF55620">
    <property type="entry name" value="Tetrahydrobiopterin biosynthesis enzymes-like"/>
    <property type="match status" value="1"/>
</dbReference>
<dbReference type="Ensembl" id="ENSMPUT00000020035.1">
    <property type="protein sequence ID" value="ENSMPUP00000019753.1"/>
    <property type="gene ID" value="ENSMPUG00000019883.1"/>
</dbReference>
<keyword evidence="7" id="KW-0862">Zinc</keyword>
<dbReference type="InterPro" id="IPR007115">
    <property type="entry name" value="6-PTP_synth/QueD"/>
</dbReference>
<evidence type="ECO:0000256" key="9">
    <source>
        <dbReference type="ARBA" id="ARBA00023239"/>
    </source>
</evidence>
<dbReference type="Gene3D" id="3.30.479.10">
    <property type="entry name" value="6-pyruvoyl tetrahydropterin synthase/QueD"/>
    <property type="match status" value="1"/>
</dbReference>
<evidence type="ECO:0000256" key="8">
    <source>
        <dbReference type="ARBA" id="ARBA00023007"/>
    </source>
</evidence>
<dbReference type="Pfam" id="PF01242">
    <property type="entry name" value="PTPS"/>
    <property type="match status" value="1"/>
</dbReference>
<evidence type="ECO:0000256" key="7">
    <source>
        <dbReference type="ARBA" id="ARBA00022833"/>
    </source>
</evidence>
<dbReference type="FunFam" id="3.30.479.10:FF:000003">
    <property type="entry name" value="6-pyruvoyl tetrahydrobiopterin synthase"/>
    <property type="match status" value="1"/>
</dbReference>
<dbReference type="EMBL" id="AEYP01011654">
    <property type="status" value="NOT_ANNOTATED_CDS"/>
    <property type="molecule type" value="Genomic_DNA"/>
</dbReference>
<dbReference type="UniPathway" id="UPA00849">
    <property type="reaction ID" value="UER00819"/>
</dbReference>
<dbReference type="HOGENOM" id="CLU_111016_2_0_1"/>
<dbReference type="PANTHER" id="PTHR12589:SF7">
    <property type="entry name" value="6-PYRUVOYL TETRAHYDROBIOPTERIN SYNTHASE"/>
    <property type="match status" value="1"/>
</dbReference>
<proteinExistence type="inferred from homology"/>
<sequence>VTRAGGMVGCYKVSIISFSMTHQLDSKSLSNQENLKLFEKWNNPNDHEHNYKVVVIVCGANDPVTGMVMILTDLKEYMEAIKKPLDHKNLNPDVSYFADVVSTAEKCSCAYLGKSPEFLPLEVFYKVKVYETDNNIIVYKGE</sequence>
<evidence type="ECO:0000256" key="10">
    <source>
        <dbReference type="ARBA" id="ARBA00025266"/>
    </source>
</evidence>
<evidence type="ECO:0000256" key="4">
    <source>
        <dbReference type="ARBA" id="ARBA00013100"/>
    </source>
</evidence>
<dbReference type="EC" id="4.2.3.12" evidence="4"/>
<evidence type="ECO:0000256" key="5">
    <source>
        <dbReference type="ARBA" id="ARBA00015587"/>
    </source>
</evidence>
<dbReference type="GO" id="GO:0003874">
    <property type="term" value="F:6-pyruvoyltetrahydropterin synthase activity"/>
    <property type="evidence" value="ECO:0007669"/>
    <property type="project" value="UniProtKB-EC"/>
</dbReference>
<dbReference type="AlphaFoldDB" id="M3Z840"/>
<dbReference type="GO" id="GO:0006729">
    <property type="term" value="P:tetrahydrobiopterin biosynthetic process"/>
    <property type="evidence" value="ECO:0007669"/>
    <property type="project" value="UniProtKB-UniPathway"/>
</dbReference>
<dbReference type="STRING" id="9669.ENSMPUP00000019753"/>
<dbReference type="OMA" id="PFGHGHN"/>
<dbReference type="GeneTree" id="ENSGT00390000002752"/>
<name>M3Z840_MUSPF</name>
<dbReference type="GO" id="GO:0005739">
    <property type="term" value="C:mitochondrion"/>
    <property type="evidence" value="ECO:0007669"/>
    <property type="project" value="TreeGrafter"/>
</dbReference>
<comment type="cofactor">
    <cofactor evidence="1">
        <name>Zn(2+)</name>
        <dbReference type="ChEBI" id="CHEBI:29105"/>
    </cofactor>
</comment>
<dbReference type="GO" id="GO:0046872">
    <property type="term" value="F:metal ion binding"/>
    <property type="evidence" value="ECO:0007669"/>
    <property type="project" value="UniProtKB-KW"/>
</dbReference>
<keyword evidence="9" id="KW-0456">Lyase</keyword>
<dbReference type="InParanoid" id="M3Z840"/>
<organism evidence="11">
    <name type="scientific">Mustela putorius furo</name>
    <name type="common">European domestic ferret</name>
    <name type="synonym">Mustela furo</name>
    <dbReference type="NCBI Taxonomy" id="9669"/>
    <lineage>
        <taxon>Eukaryota</taxon>
        <taxon>Metazoa</taxon>
        <taxon>Chordata</taxon>
        <taxon>Craniata</taxon>
        <taxon>Vertebrata</taxon>
        <taxon>Euteleostomi</taxon>
        <taxon>Mammalia</taxon>
        <taxon>Eutheria</taxon>
        <taxon>Laurasiatheria</taxon>
        <taxon>Carnivora</taxon>
        <taxon>Caniformia</taxon>
        <taxon>Musteloidea</taxon>
        <taxon>Mustelidae</taxon>
        <taxon>Mustelinae</taxon>
        <taxon>Mustela</taxon>
    </lineage>
</organism>
<evidence type="ECO:0000313" key="11">
    <source>
        <dbReference type="Ensembl" id="ENSMPUP00000019753.1"/>
    </source>
</evidence>
<dbReference type="InterPro" id="IPR038418">
    <property type="entry name" value="6-PTP_synth/QueD_sf"/>
</dbReference>
<evidence type="ECO:0000256" key="1">
    <source>
        <dbReference type="ARBA" id="ARBA00001947"/>
    </source>
</evidence>
<protein>
    <recommendedName>
        <fullName evidence="5">6-pyruvoyl tetrahydrobiopterin synthase</fullName>
        <ecNumber evidence="4">4.2.3.12</ecNumber>
    </recommendedName>
</protein>